<reference evidence="9" key="1">
    <citation type="journal article" date="2019" name="Int. J. Syst. Evol. Microbiol.">
        <title>The Global Catalogue of Microorganisms (GCM) 10K type strain sequencing project: providing services to taxonomists for standard genome sequencing and annotation.</title>
        <authorList>
            <consortium name="The Broad Institute Genomics Platform"/>
            <consortium name="The Broad Institute Genome Sequencing Center for Infectious Disease"/>
            <person name="Wu L."/>
            <person name="Ma J."/>
        </authorList>
    </citation>
    <scope>NUCLEOTIDE SEQUENCE [LARGE SCALE GENOMIC DNA]</scope>
    <source>
        <strain evidence="9">ICMP 19515</strain>
    </source>
</reference>
<organism evidence="8 9">
    <name type="scientific">Mesorhizobium cantuariense</name>
    <dbReference type="NCBI Taxonomy" id="1300275"/>
    <lineage>
        <taxon>Bacteria</taxon>
        <taxon>Pseudomonadati</taxon>
        <taxon>Pseudomonadota</taxon>
        <taxon>Alphaproteobacteria</taxon>
        <taxon>Hyphomicrobiales</taxon>
        <taxon>Phyllobacteriaceae</taxon>
        <taxon>Mesorhizobium</taxon>
    </lineage>
</organism>
<evidence type="ECO:0000256" key="3">
    <source>
        <dbReference type="ARBA" id="ARBA00022597"/>
    </source>
</evidence>
<keyword evidence="4" id="KW-0677">Repeat</keyword>
<feature type="domain" description="ABC transporter" evidence="7">
    <location>
        <begin position="265"/>
        <end position="511"/>
    </location>
</feature>
<keyword evidence="3" id="KW-0762">Sugar transport</keyword>
<dbReference type="Pfam" id="PF00005">
    <property type="entry name" value="ABC_tran"/>
    <property type="match status" value="2"/>
</dbReference>
<dbReference type="InterPro" id="IPR003439">
    <property type="entry name" value="ABC_transporter-like_ATP-bd"/>
</dbReference>
<evidence type="ECO:0000256" key="6">
    <source>
        <dbReference type="ARBA" id="ARBA00022840"/>
    </source>
</evidence>
<dbReference type="InterPro" id="IPR017871">
    <property type="entry name" value="ABC_transporter-like_CS"/>
</dbReference>
<dbReference type="PANTHER" id="PTHR43790:SF9">
    <property type="entry name" value="GALACTOFURANOSE TRANSPORTER ATP-BINDING PROTEIN YTFR"/>
    <property type="match status" value="1"/>
</dbReference>
<accession>A0ABV7MRB5</accession>
<dbReference type="Proteomes" id="UP001595648">
    <property type="component" value="Unassembled WGS sequence"/>
</dbReference>
<keyword evidence="9" id="KW-1185">Reference proteome</keyword>
<name>A0ABV7MRB5_9HYPH</name>
<dbReference type="RefSeq" id="WP_378980271.1">
    <property type="nucleotide sequence ID" value="NZ_JBHRVD010000001.1"/>
</dbReference>
<dbReference type="PROSITE" id="PS00211">
    <property type="entry name" value="ABC_TRANSPORTER_1"/>
    <property type="match status" value="1"/>
</dbReference>
<evidence type="ECO:0000256" key="5">
    <source>
        <dbReference type="ARBA" id="ARBA00022741"/>
    </source>
</evidence>
<dbReference type="InterPro" id="IPR050107">
    <property type="entry name" value="ABC_carbohydrate_import_ATPase"/>
</dbReference>
<protein>
    <submittedName>
        <fullName evidence="8">Sugar ABC transporter ATP-binding protein</fullName>
    </submittedName>
</protein>
<evidence type="ECO:0000313" key="8">
    <source>
        <dbReference type="EMBL" id="MFC3323669.1"/>
    </source>
</evidence>
<keyword evidence="6 8" id="KW-0067">ATP-binding</keyword>
<dbReference type="PROSITE" id="PS50893">
    <property type="entry name" value="ABC_TRANSPORTER_2"/>
    <property type="match status" value="2"/>
</dbReference>
<proteinExistence type="inferred from homology"/>
<dbReference type="CDD" id="cd03215">
    <property type="entry name" value="ABC_Carb_Monos_II"/>
    <property type="match status" value="1"/>
</dbReference>
<comment type="similarity">
    <text evidence="1">Belongs to the ABC transporter superfamily.</text>
</comment>
<dbReference type="SUPFAM" id="SSF52540">
    <property type="entry name" value="P-loop containing nucleoside triphosphate hydrolases"/>
    <property type="match status" value="2"/>
</dbReference>
<dbReference type="EMBL" id="JBHRVD010000001">
    <property type="protein sequence ID" value="MFC3323669.1"/>
    <property type="molecule type" value="Genomic_DNA"/>
</dbReference>
<dbReference type="InterPro" id="IPR003593">
    <property type="entry name" value="AAA+_ATPase"/>
</dbReference>
<evidence type="ECO:0000313" key="9">
    <source>
        <dbReference type="Proteomes" id="UP001595648"/>
    </source>
</evidence>
<comment type="caution">
    <text evidence="8">The sequence shown here is derived from an EMBL/GenBank/DDBJ whole genome shotgun (WGS) entry which is preliminary data.</text>
</comment>
<dbReference type="CDD" id="cd03216">
    <property type="entry name" value="ABC_Carb_Monos_I"/>
    <property type="match status" value="1"/>
</dbReference>
<keyword evidence="2" id="KW-0813">Transport</keyword>
<dbReference type="PANTHER" id="PTHR43790">
    <property type="entry name" value="CARBOHYDRATE TRANSPORT ATP-BINDING PROTEIN MG119-RELATED"/>
    <property type="match status" value="1"/>
</dbReference>
<dbReference type="GO" id="GO:0005524">
    <property type="term" value="F:ATP binding"/>
    <property type="evidence" value="ECO:0007669"/>
    <property type="project" value="UniProtKB-KW"/>
</dbReference>
<evidence type="ECO:0000256" key="2">
    <source>
        <dbReference type="ARBA" id="ARBA00022448"/>
    </source>
</evidence>
<sequence length="514" mass="56418">MSMQVDSALSLQIGNLSKSFSGQRVLHNFDFDLKRGEIHALVGENGCGKSTFIKCLSGFHSPDEGAEIIVHGQKMALPFTPVDALKAGFGFVHQNLGLIGDLTVLENLALSREFAKGPLWKIDWSEERRRASKALDLIGANIDPKAFVRDLSLAEQTLVAIARGLQISSRTNQVDPILVLDEPTAALPQDETKRLFEALNTVVKHGVSIIYVSHRLNEILQLADRVTAMRNGRLVQTRPKAGLTERELVEMIIGRSLAAHYPPISKLERLSGTVLETRNLCGRRIRDVNLHIRQDEIVGIAGLLGSGRSEIGRIIFGAQQRTSGDVAMKDGKVSFRSPADALAKGIGYVPQDRLRQGGFLRLPVSQNVTMANLSEFWRAGKLDHRRERSAVQKIIGSFDIRPNDPDARFGSLSGGNQQKAIIGRMLRLNPKLLILDEPVQGVDIGSKSEIYKIIENAAAKGMGVLLIDSDFEDLCRLCHRVLIVNQGRITAEASGASMTSDRISELVYLSEGMN</sequence>
<feature type="domain" description="ABC transporter" evidence="7">
    <location>
        <begin position="11"/>
        <end position="256"/>
    </location>
</feature>
<dbReference type="InterPro" id="IPR027417">
    <property type="entry name" value="P-loop_NTPase"/>
</dbReference>
<evidence type="ECO:0000259" key="7">
    <source>
        <dbReference type="PROSITE" id="PS50893"/>
    </source>
</evidence>
<dbReference type="SMART" id="SM00382">
    <property type="entry name" value="AAA"/>
    <property type="match status" value="2"/>
</dbReference>
<evidence type="ECO:0000256" key="1">
    <source>
        <dbReference type="ARBA" id="ARBA00005417"/>
    </source>
</evidence>
<keyword evidence="5" id="KW-0547">Nucleotide-binding</keyword>
<dbReference type="Gene3D" id="3.40.50.300">
    <property type="entry name" value="P-loop containing nucleotide triphosphate hydrolases"/>
    <property type="match status" value="2"/>
</dbReference>
<gene>
    <name evidence="8" type="ORF">ACFOJ9_18125</name>
</gene>
<evidence type="ECO:0000256" key="4">
    <source>
        <dbReference type="ARBA" id="ARBA00022737"/>
    </source>
</evidence>